<dbReference type="Pfam" id="PF07804">
    <property type="entry name" value="HipA_C"/>
    <property type="match status" value="1"/>
</dbReference>
<dbReference type="GO" id="GO:0016301">
    <property type="term" value="F:kinase activity"/>
    <property type="evidence" value="ECO:0007669"/>
    <property type="project" value="UniProtKB-KW"/>
</dbReference>
<dbReference type="InterPro" id="IPR012893">
    <property type="entry name" value="HipA-like_C"/>
</dbReference>
<evidence type="ECO:0000313" key="4">
    <source>
        <dbReference type="EMBL" id="RUQ27557.1"/>
    </source>
</evidence>
<evidence type="ECO:0000259" key="3">
    <source>
        <dbReference type="Pfam" id="PF07804"/>
    </source>
</evidence>
<evidence type="ECO:0000256" key="2">
    <source>
        <dbReference type="ARBA" id="ARBA00022777"/>
    </source>
</evidence>
<keyword evidence="2" id="KW-0418">Kinase</keyword>
<sequence length="284" mass="32432">MIDTSLWIRDIKSQASGTRTKFWLLEPESDPENATKYLFKIPTEGTGGHWAEFVASSVGTKLGLHTAEVELAMHKGTVGTISKNFRPKTEELYEGGDLFLARFEDFDRRSLTYYELPYIIDLLAAYDLEKDFVALPVFDALIANNDRHCDNWGVLSGPNGIRLAPIYDNGSSLGFNEVAEKKKKMLTDDKMLAGFCNRGRPSIGLPNRKRPKHFELLSFLHCHLPREMELAVKRLEQLNKGILLSIVNDIPNDIMNDLDKEWVIRLLLYRKAWILNWFEGSVRA</sequence>
<proteinExistence type="predicted"/>
<evidence type="ECO:0000313" key="5">
    <source>
        <dbReference type="Proteomes" id="UP000267430"/>
    </source>
</evidence>
<feature type="domain" description="HipA-like C-terminal" evidence="3">
    <location>
        <begin position="15"/>
        <end position="175"/>
    </location>
</feature>
<dbReference type="Gene3D" id="1.10.1070.20">
    <property type="match status" value="1"/>
</dbReference>
<comment type="caution">
    <text evidence="4">The sequence shown here is derived from an EMBL/GenBank/DDBJ whole genome shotgun (WGS) entry which is preliminary data.</text>
</comment>
<dbReference type="EMBL" id="RYZZ01000023">
    <property type="protein sequence ID" value="RUQ27557.1"/>
    <property type="molecule type" value="Genomic_DNA"/>
</dbReference>
<accession>A0A3S0VWD4</accession>
<dbReference type="RefSeq" id="WP_126865776.1">
    <property type="nucleotide sequence ID" value="NZ_JAUSTX010000017.1"/>
</dbReference>
<keyword evidence="5" id="KW-1185">Reference proteome</keyword>
<gene>
    <name evidence="4" type="ORF">ELQ35_15430</name>
</gene>
<keyword evidence="1" id="KW-0808">Transferase</keyword>
<protein>
    <submittedName>
        <fullName evidence="4">Toxin HipA</fullName>
    </submittedName>
</protein>
<name>A0A3S0VWD4_9BACI</name>
<dbReference type="AlphaFoldDB" id="A0A3S0VWD4"/>
<dbReference type="Proteomes" id="UP000267430">
    <property type="component" value="Unassembled WGS sequence"/>
</dbReference>
<dbReference type="OrthoDB" id="9812605at2"/>
<organism evidence="4 5">
    <name type="scientific">Peribacillus cavernae</name>
    <dbReference type="NCBI Taxonomy" id="1674310"/>
    <lineage>
        <taxon>Bacteria</taxon>
        <taxon>Bacillati</taxon>
        <taxon>Bacillota</taxon>
        <taxon>Bacilli</taxon>
        <taxon>Bacillales</taxon>
        <taxon>Bacillaceae</taxon>
        <taxon>Peribacillus</taxon>
    </lineage>
</organism>
<evidence type="ECO:0000256" key="1">
    <source>
        <dbReference type="ARBA" id="ARBA00022679"/>
    </source>
</evidence>
<reference evidence="4 5" key="1">
    <citation type="submission" date="2018-12" db="EMBL/GenBank/DDBJ databases">
        <title>Bacillus chawlae sp. nov., Bacillus glennii sp. nov., and Bacillus saganii sp. nov. Isolated from the Vehicle Assembly Building at Kennedy Space Center where the Viking Spacecraft were Assembled.</title>
        <authorList>
            <person name="Seuylemezian A."/>
            <person name="Vaishampayan P."/>
        </authorList>
    </citation>
    <scope>NUCLEOTIDE SEQUENCE [LARGE SCALE GENOMIC DNA]</scope>
    <source>
        <strain evidence="4 5">L5</strain>
    </source>
</reference>